<dbReference type="OrthoDB" id="6628177at2759"/>
<reference evidence="3 4" key="1">
    <citation type="submission" date="2019-08" db="EMBL/GenBank/DDBJ databases">
        <title>Whole genome of Aphis craccivora.</title>
        <authorList>
            <person name="Voronova N.V."/>
            <person name="Shulinski R.S."/>
            <person name="Bandarenka Y.V."/>
            <person name="Zhorov D.G."/>
            <person name="Warner D."/>
        </authorList>
    </citation>
    <scope>NUCLEOTIDE SEQUENCE [LARGE SCALE GENOMIC DNA]</scope>
    <source>
        <strain evidence="3">180601</strain>
        <tissue evidence="3">Whole Body</tissue>
    </source>
</reference>
<organism evidence="3 4">
    <name type="scientific">Aphis craccivora</name>
    <name type="common">Cowpea aphid</name>
    <dbReference type="NCBI Taxonomy" id="307492"/>
    <lineage>
        <taxon>Eukaryota</taxon>
        <taxon>Metazoa</taxon>
        <taxon>Ecdysozoa</taxon>
        <taxon>Arthropoda</taxon>
        <taxon>Hexapoda</taxon>
        <taxon>Insecta</taxon>
        <taxon>Pterygota</taxon>
        <taxon>Neoptera</taxon>
        <taxon>Paraneoptera</taxon>
        <taxon>Hemiptera</taxon>
        <taxon>Sternorrhyncha</taxon>
        <taxon>Aphidomorpha</taxon>
        <taxon>Aphidoidea</taxon>
        <taxon>Aphididae</taxon>
        <taxon>Aphidini</taxon>
        <taxon>Aphis</taxon>
        <taxon>Aphis</taxon>
    </lineage>
</organism>
<dbReference type="SUPFAM" id="SSF56672">
    <property type="entry name" value="DNA/RNA polymerases"/>
    <property type="match status" value="1"/>
</dbReference>
<dbReference type="InterPro" id="IPR043502">
    <property type="entry name" value="DNA/RNA_pol_sf"/>
</dbReference>
<dbReference type="PANTHER" id="PTHR36688:SF2">
    <property type="entry name" value="ENDONUCLEASE_EXONUCLEASE_PHOSPHATASE DOMAIN-CONTAINING PROTEIN"/>
    <property type="match status" value="1"/>
</dbReference>
<sequence>MQNTNLNKFHIIQWNPNGFYSKIDEIKLLLNKFSPIALCIQETNFNNNKSIHLNNYSSYIKNRNHAGRASGGVAIFINNTVPSKEIPITSHLEVIAVNITAKSKLTICNIYLPNSQDFNALDIQNIIDQLPNPFIVLGDFNSHNTLWGCNDTNPRGTKIETILNTNNINILNNGQATRVNSSNGNLSAIDLSFSSATISPNLEWDVIPELSSSDHFPIKITLCYTNPYEIHTRNPKWNLSNADWNKFQTEIEKNLRNSFFLNENTIDENIEQFSKLIYDAAANNFEQHSYSGKRPPVPWWNKDIKHAIRNKKTSFNKYKRTKQIQDFINFKKNKAQVRFLIKNEKKKSWIHFTSTLNSKESATKIWNKVKIIKGIPSVQIKTILTDNAIHTEPQTIAQSIGHHFYSNSSNANLNSDFLKYKQETETNNSPFIYKNQSLGDILNEPITLSELNTGLLGKKSNSCGSDKIPFIFLQNLPPSGNLLLLKLFNQIWRLGILPIKWKNAIITPIPKKNNDRFKPTGYRPISVLCSMSKLLEKIVYNRLYWFANNHNLLSPFQHGFRKHHSTTDCHVKIESEILETFANKQIMILISLDLQKAYDTVWRYRVIELLKKWNIHGNMIKYLTNFLSQRTFQLKIRDYTSNTFVLENGVPQGSPLSVFLFQTAINSLPDFIPKPIQSIIFADDTHIFVRGNSISSITKVLQDCLNEVSKWCHNSGFIFSPHKTKCILFSKKRNITIPKIYLNSICLPFTENITILGLTFDSKLTWKPHILKTKKSAYKNLRVIKTLSHLEWGAEYSILLNLYRTLVRSKLDYGSICYGNSNCNLSKMLDPVHNTGIRCAIGAFRSSPIASLLAITGEPPLQYRRLRLSLKYITRILSIPDNSTIHYLNINQSPSVYDLNTNLRKPLSTRFRKEMSDNNISPDTILQYETCLTPPWSLNQYEIDTSLSTHVKKETPEIVYRNLFNELIHSDTDNHNNTQIYTDASKTSTGIGLAVIHKSSTQVFQLNSHSSIYTAEYVALLKGVQAAVNSNYERIDICSDSLSVLSNIKYNTQINPLVTKIKNIIHSSNKYIRFIWTPGHCNIRGNEEADKAARNAISNPNSLTLSLMSPVDIIRNVDKYCMQLWDSDWHQVTDNKLREIKHSVEPWPKPTFPNRKENVIINRLRIGHTRVTHGYLMEKSEPPICRSCNSPMTVKHIIIHCQIFTEARKECEIPDNLYEAIGPYADIPKIISFVKKIEMYNLI</sequence>
<name>A0A6G0VZU6_APHCR</name>
<dbReference type="Pfam" id="PF14529">
    <property type="entry name" value="Exo_endo_phos_2"/>
    <property type="match status" value="1"/>
</dbReference>
<proteinExistence type="predicted"/>
<dbReference type="PANTHER" id="PTHR36688">
    <property type="entry name" value="ENDO/EXONUCLEASE/PHOSPHATASE DOMAIN-CONTAINING PROTEIN"/>
    <property type="match status" value="1"/>
</dbReference>
<evidence type="ECO:0000259" key="2">
    <source>
        <dbReference type="PROSITE" id="PS50879"/>
    </source>
</evidence>
<evidence type="ECO:0008006" key="5">
    <source>
        <dbReference type="Google" id="ProtNLM"/>
    </source>
</evidence>
<dbReference type="GO" id="GO:0003676">
    <property type="term" value="F:nucleic acid binding"/>
    <property type="evidence" value="ECO:0007669"/>
    <property type="project" value="InterPro"/>
</dbReference>
<dbReference type="AlphaFoldDB" id="A0A6G0VZU6"/>
<dbReference type="SUPFAM" id="SSF53098">
    <property type="entry name" value="Ribonuclease H-like"/>
    <property type="match status" value="1"/>
</dbReference>
<dbReference type="Proteomes" id="UP000478052">
    <property type="component" value="Unassembled WGS sequence"/>
</dbReference>
<dbReference type="SUPFAM" id="SSF56219">
    <property type="entry name" value="DNase I-like"/>
    <property type="match status" value="1"/>
</dbReference>
<dbReference type="InterPro" id="IPR036691">
    <property type="entry name" value="Endo/exonu/phosph_ase_sf"/>
</dbReference>
<dbReference type="GO" id="GO:0042575">
    <property type="term" value="C:DNA polymerase complex"/>
    <property type="evidence" value="ECO:0007669"/>
    <property type="project" value="UniProtKB-ARBA"/>
</dbReference>
<protein>
    <recommendedName>
        <fullName evidence="5">RNA-directed DNA polymerase</fullName>
    </recommendedName>
</protein>
<dbReference type="CDD" id="cd01650">
    <property type="entry name" value="RT_nLTR_like"/>
    <property type="match status" value="1"/>
</dbReference>
<dbReference type="InterPro" id="IPR000477">
    <property type="entry name" value="RT_dom"/>
</dbReference>
<dbReference type="InterPro" id="IPR052560">
    <property type="entry name" value="RdDP_mobile_element"/>
</dbReference>
<dbReference type="InterPro" id="IPR002156">
    <property type="entry name" value="RNaseH_domain"/>
</dbReference>
<comment type="caution">
    <text evidence="3">The sequence shown here is derived from an EMBL/GenBank/DDBJ whole genome shotgun (WGS) entry which is preliminary data.</text>
</comment>
<dbReference type="InterPro" id="IPR005135">
    <property type="entry name" value="Endo/exonuclease/phosphatase"/>
</dbReference>
<accession>A0A6G0VZU6</accession>
<dbReference type="Gene3D" id="3.30.420.10">
    <property type="entry name" value="Ribonuclease H-like superfamily/Ribonuclease H"/>
    <property type="match status" value="1"/>
</dbReference>
<dbReference type="PROSITE" id="PS50879">
    <property type="entry name" value="RNASE_H_1"/>
    <property type="match status" value="1"/>
</dbReference>
<dbReference type="PROSITE" id="PS50878">
    <property type="entry name" value="RT_POL"/>
    <property type="match status" value="1"/>
</dbReference>
<dbReference type="InterPro" id="IPR012337">
    <property type="entry name" value="RNaseH-like_sf"/>
</dbReference>
<feature type="domain" description="Reverse transcriptase" evidence="1">
    <location>
        <begin position="490"/>
        <end position="760"/>
    </location>
</feature>
<keyword evidence="4" id="KW-1185">Reference proteome</keyword>
<evidence type="ECO:0000313" key="4">
    <source>
        <dbReference type="Proteomes" id="UP000478052"/>
    </source>
</evidence>
<dbReference type="GO" id="GO:0071897">
    <property type="term" value="P:DNA biosynthetic process"/>
    <property type="evidence" value="ECO:0007669"/>
    <property type="project" value="UniProtKB-ARBA"/>
</dbReference>
<dbReference type="InterPro" id="IPR036397">
    <property type="entry name" value="RNaseH_sf"/>
</dbReference>
<dbReference type="EMBL" id="VUJU01010070">
    <property type="protein sequence ID" value="KAF0715989.1"/>
    <property type="molecule type" value="Genomic_DNA"/>
</dbReference>
<dbReference type="Gene3D" id="3.60.10.10">
    <property type="entry name" value="Endonuclease/exonuclease/phosphatase"/>
    <property type="match status" value="1"/>
</dbReference>
<dbReference type="GO" id="GO:0004523">
    <property type="term" value="F:RNA-DNA hybrid ribonuclease activity"/>
    <property type="evidence" value="ECO:0007669"/>
    <property type="project" value="InterPro"/>
</dbReference>
<gene>
    <name evidence="3" type="ORF">FWK35_00037045</name>
</gene>
<dbReference type="Pfam" id="PF00075">
    <property type="entry name" value="RNase_H"/>
    <property type="match status" value="1"/>
</dbReference>
<evidence type="ECO:0000259" key="1">
    <source>
        <dbReference type="PROSITE" id="PS50878"/>
    </source>
</evidence>
<feature type="domain" description="RNase H type-1" evidence="2">
    <location>
        <begin position="974"/>
        <end position="1098"/>
    </location>
</feature>
<evidence type="ECO:0000313" key="3">
    <source>
        <dbReference type="EMBL" id="KAF0715989.1"/>
    </source>
</evidence>
<dbReference type="CDD" id="cd09276">
    <property type="entry name" value="Rnase_HI_RT_non_LTR"/>
    <property type="match status" value="1"/>
</dbReference>
<dbReference type="Pfam" id="PF00078">
    <property type="entry name" value="RVT_1"/>
    <property type="match status" value="1"/>
</dbReference>